<keyword evidence="5" id="KW-0464">Manganese</keyword>
<gene>
    <name evidence="7" type="ORF">Cfor_00776</name>
</gene>
<evidence type="ECO:0000313" key="7">
    <source>
        <dbReference type="EMBL" id="GFG29845.1"/>
    </source>
</evidence>
<dbReference type="SUPFAM" id="SSF53092">
    <property type="entry name" value="Creatinase/prolidase N-terminal domain"/>
    <property type="match status" value="1"/>
</dbReference>
<dbReference type="Pfam" id="PF05195">
    <property type="entry name" value="AMP_N"/>
    <property type="match status" value="1"/>
</dbReference>
<dbReference type="PANTHER" id="PTHR43226">
    <property type="entry name" value="XAA-PRO AMINOPEPTIDASE 3"/>
    <property type="match status" value="1"/>
</dbReference>
<dbReference type="GO" id="GO:0070006">
    <property type="term" value="F:metalloaminopeptidase activity"/>
    <property type="evidence" value="ECO:0007669"/>
    <property type="project" value="InterPro"/>
</dbReference>
<keyword evidence="3" id="KW-0479">Metal-binding</keyword>
<evidence type="ECO:0000256" key="3">
    <source>
        <dbReference type="ARBA" id="ARBA00022723"/>
    </source>
</evidence>
<evidence type="ECO:0000313" key="8">
    <source>
        <dbReference type="Proteomes" id="UP000502823"/>
    </source>
</evidence>
<accession>A0A6L2PGZ0</accession>
<comment type="caution">
    <text evidence="7">The sequence shown here is derived from an EMBL/GenBank/DDBJ whole genome shotgun (WGS) entry which is preliminary data.</text>
</comment>
<dbReference type="GO" id="GO:0005739">
    <property type="term" value="C:mitochondrion"/>
    <property type="evidence" value="ECO:0007669"/>
    <property type="project" value="TreeGrafter"/>
</dbReference>
<protein>
    <recommendedName>
        <fullName evidence="6">Aminopeptidase P N-terminal domain-containing protein</fullName>
    </recommendedName>
</protein>
<dbReference type="InterPro" id="IPR007865">
    <property type="entry name" value="Aminopep_P_N"/>
</dbReference>
<organism evidence="7 8">
    <name type="scientific">Coptotermes formosanus</name>
    <name type="common">Formosan subterranean termite</name>
    <dbReference type="NCBI Taxonomy" id="36987"/>
    <lineage>
        <taxon>Eukaryota</taxon>
        <taxon>Metazoa</taxon>
        <taxon>Ecdysozoa</taxon>
        <taxon>Arthropoda</taxon>
        <taxon>Hexapoda</taxon>
        <taxon>Insecta</taxon>
        <taxon>Pterygota</taxon>
        <taxon>Neoptera</taxon>
        <taxon>Polyneoptera</taxon>
        <taxon>Dictyoptera</taxon>
        <taxon>Blattodea</taxon>
        <taxon>Blattoidea</taxon>
        <taxon>Termitoidae</taxon>
        <taxon>Rhinotermitidae</taxon>
        <taxon>Coptotermes</taxon>
    </lineage>
</organism>
<keyword evidence="4" id="KW-0378">Hydrolase</keyword>
<evidence type="ECO:0000256" key="4">
    <source>
        <dbReference type="ARBA" id="ARBA00022801"/>
    </source>
</evidence>
<dbReference type="InterPro" id="IPR000994">
    <property type="entry name" value="Pept_M24"/>
</dbReference>
<dbReference type="OrthoDB" id="4215474at2759"/>
<feature type="domain" description="Aminopeptidase P N-terminal" evidence="6">
    <location>
        <begin position="85"/>
        <end position="231"/>
    </location>
</feature>
<dbReference type="SMART" id="SM01011">
    <property type="entry name" value="AMP_N"/>
    <property type="match status" value="1"/>
</dbReference>
<evidence type="ECO:0000256" key="1">
    <source>
        <dbReference type="ARBA" id="ARBA00001936"/>
    </source>
</evidence>
<evidence type="ECO:0000259" key="6">
    <source>
        <dbReference type="SMART" id="SM01011"/>
    </source>
</evidence>
<dbReference type="Gene3D" id="3.40.350.10">
    <property type="entry name" value="Creatinase/prolidase N-terminal domain"/>
    <property type="match status" value="1"/>
</dbReference>
<reference evidence="8" key="1">
    <citation type="submission" date="2020-01" db="EMBL/GenBank/DDBJ databases">
        <title>Draft genome sequence of the Termite Coptotermes fromosanus.</title>
        <authorList>
            <person name="Itakura S."/>
            <person name="Yosikawa Y."/>
            <person name="Umezawa K."/>
        </authorList>
    </citation>
    <scope>NUCLEOTIDE SEQUENCE [LARGE SCALE GENOMIC DNA]</scope>
</reference>
<dbReference type="InterPro" id="IPR036005">
    <property type="entry name" value="Creatinase/aminopeptidase-like"/>
</dbReference>
<dbReference type="CDD" id="cd01087">
    <property type="entry name" value="Prolidase"/>
    <property type="match status" value="1"/>
</dbReference>
<dbReference type="EMBL" id="BLKM01000175">
    <property type="protein sequence ID" value="GFG29845.1"/>
    <property type="molecule type" value="Genomic_DNA"/>
</dbReference>
<dbReference type="Gene3D" id="3.90.230.10">
    <property type="entry name" value="Creatinase/methionine aminopeptidase superfamily"/>
    <property type="match status" value="1"/>
</dbReference>
<evidence type="ECO:0000256" key="5">
    <source>
        <dbReference type="ARBA" id="ARBA00023211"/>
    </source>
</evidence>
<sequence>MYNCKKFVKIQVVWDIRVSWLRRSYHYYLDAKCGGRKLLRKVGTEFCALIAGIGFSWNIKCSCSTKTTTIKAPQTSGQWQLLPGVKQDEFRERRFRLMDDIHKHASKHDNSLKQHLVVIPSATKVYMTEKIPYMFRQNTDFLYLSGCLEPDSALVLTGMRGDDHVSTLFVRERDMHSELWDGPRTGVEGAPALFGVDQAYALTDLESFIASFMRSHRSFILWYDFMNPHQPEVHRTLRDFLGDTWNKMWESPKPFIHRLRLYKSPAEVALMKASCRIASDAIAATIASSHSGITEHQLYARVDYECRMRGAEYLAYPPVVAGGDRANIIHYINNNQVINKGEMVLMDAGCEYHGYSSDITRTWPVDGQFSQAQRDLYEAVLSVQTELIAMCSTLPTLDRLFHAMCSLLGRRLQELGVLSSRSTEDELSRAAYSFCPHHVSHYLGMDVHDTALIPRSVPLEPGMVITIEPGVYVSPSNKLAPSRYHGLGVRIEDDVLITGSVPLVLSAGCPKEIDDIEKLMCTSHSVDL</sequence>
<dbReference type="InterPro" id="IPR052433">
    <property type="entry name" value="X-Pro_dipept-like"/>
</dbReference>
<dbReference type="GO" id="GO:0006508">
    <property type="term" value="P:proteolysis"/>
    <property type="evidence" value="ECO:0007669"/>
    <property type="project" value="TreeGrafter"/>
</dbReference>
<keyword evidence="8" id="KW-1185">Reference proteome</keyword>
<dbReference type="FunCoup" id="A0A6L2PGZ0">
    <property type="interactions" value="881"/>
</dbReference>
<dbReference type="InterPro" id="IPR029149">
    <property type="entry name" value="Creatin/AminoP/Spt16_N"/>
</dbReference>
<dbReference type="Proteomes" id="UP000502823">
    <property type="component" value="Unassembled WGS sequence"/>
</dbReference>
<dbReference type="InParanoid" id="A0A6L2PGZ0"/>
<comment type="cofactor">
    <cofactor evidence="1">
        <name>Mn(2+)</name>
        <dbReference type="ChEBI" id="CHEBI:29035"/>
    </cofactor>
</comment>
<dbReference type="AlphaFoldDB" id="A0A6L2PGZ0"/>
<proteinExistence type="inferred from homology"/>
<evidence type="ECO:0000256" key="2">
    <source>
        <dbReference type="ARBA" id="ARBA00008766"/>
    </source>
</evidence>
<dbReference type="PANTHER" id="PTHR43226:SF4">
    <property type="entry name" value="XAA-PRO AMINOPEPTIDASE 3"/>
    <property type="match status" value="1"/>
</dbReference>
<dbReference type="SUPFAM" id="SSF55920">
    <property type="entry name" value="Creatinase/aminopeptidase"/>
    <property type="match status" value="1"/>
</dbReference>
<comment type="similarity">
    <text evidence="2">Belongs to the peptidase M24B family.</text>
</comment>
<name>A0A6L2PGZ0_COPFO</name>
<dbReference type="GO" id="GO:0030145">
    <property type="term" value="F:manganese ion binding"/>
    <property type="evidence" value="ECO:0007669"/>
    <property type="project" value="InterPro"/>
</dbReference>
<dbReference type="Pfam" id="PF00557">
    <property type="entry name" value="Peptidase_M24"/>
    <property type="match status" value="1"/>
</dbReference>